<dbReference type="GO" id="GO:0015193">
    <property type="term" value="F:L-proline transmembrane transporter activity"/>
    <property type="evidence" value="ECO:0007669"/>
    <property type="project" value="EnsemblFungi"/>
</dbReference>
<organism evidence="12 13">
    <name type="scientific">Pachysolen tannophilus NRRL Y-2460</name>
    <dbReference type="NCBI Taxonomy" id="669874"/>
    <lineage>
        <taxon>Eukaryota</taxon>
        <taxon>Fungi</taxon>
        <taxon>Dikarya</taxon>
        <taxon>Ascomycota</taxon>
        <taxon>Saccharomycotina</taxon>
        <taxon>Pichiomycetes</taxon>
        <taxon>Pachysolenaceae</taxon>
        <taxon>Pachysolen</taxon>
    </lineage>
</organism>
<evidence type="ECO:0000313" key="13">
    <source>
        <dbReference type="Proteomes" id="UP000094236"/>
    </source>
</evidence>
<evidence type="ECO:0000256" key="10">
    <source>
        <dbReference type="SAM" id="Phobius"/>
    </source>
</evidence>
<feature type="transmembrane region" description="Helical" evidence="10">
    <location>
        <begin position="317"/>
        <end position="338"/>
    </location>
</feature>
<dbReference type="PANTHER" id="PTHR43341:SF1">
    <property type="entry name" value="GENERAL AMINO-ACID PERMEASE GAP1"/>
    <property type="match status" value="1"/>
</dbReference>
<feature type="transmembrane region" description="Helical" evidence="10">
    <location>
        <begin position="171"/>
        <end position="192"/>
    </location>
</feature>
<dbReference type="PANTHER" id="PTHR43341">
    <property type="entry name" value="AMINO ACID PERMEASE"/>
    <property type="match status" value="1"/>
</dbReference>
<feature type="transmembrane region" description="Helical" evidence="10">
    <location>
        <begin position="96"/>
        <end position="115"/>
    </location>
</feature>
<accession>A0A1E4TWS5</accession>
<dbReference type="InterPro" id="IPR004841">
    <property type="entry name" value="AA-permease/SLC12A_dom"/>
</dbReference>
<dbReference type="InterPro" id="IPR004762">
    <property type="entry name" value="Amino_acid_permease_fungi"/>
</dbReference>
<evidence type="ECO:0000259" key="11">
    <source>
        <dbReference type="Pfam" id="PF00324"/>
    </source>
</evidence>
<dbReference type="GO" id="GO:0000328">
    <property type="term" value="C:fungal-type vacuole lumen"/>
    <property type="evidence" value="ECO:0007669"/>
    <property type="project" value="EnsemblFungi"/>
</dbReference>
<evidence type="ECO:0000256" key="9">
    <source>
        <dbReference type="SAM" id="MobiDB-lite"/>
    </source>
</evidence>
<proteinExistence type="inferred from homology"/>
<evidence type="ECO:0000256" key="4">
    <source>
        <dbReference type="ARBA" id="ARBA00022475"/>
    </source>
</evidence>
<protein>
    <recommendedName>
        <fullName evidence="11">Amino acid permease/ SLC12A domain-containing protein</fullName>
    </recommendedName>
</protein>
<reference evidence="13" key="1">
    <citation type="submission" date="2016-05" db="EMBL/GenBank/DDBJ databases">
        <title>Comparative genomics of biotechnologically important yeasts.</title>
        <authorList>
            <consortium name="DOE Joint Genome Institute"/>
            <person name="Riley R."/>
            <person name="Haridas S."/>
            <person name="Wolfe K.H."/>
            <person name="Lopes M.R."/>
            <person name="Hittinger C.T."/>
            <person name="Goker M."/>
            <person name="Salamov A."/>
            <person name="Wisecaver J."/>
            <person name="Long T.M."/>
            <person name="Aerts A.L."/>
            <person name="Barry K."/>
            <person name="Choi C."/>
            <person name="Clum A."/>
            <person name="Coughlan A.Y."/>
            <person name="Deshpande S."/>
            <person name="Douglass A.P."/>
            <person name="Hanson S.J."/>
            <person name="Klenk H.-P."/>
            <person name="Labutti K."/>
            <person name="Lapidus A."/>
            <person name="Lindquist E."/>
            <person name="Lipzen A."/>
            <person name="Meier-Kolthoff J.P."/>
            <person name="Ohm R.A."/>
            <person name="Otillar R.P."/>
            <person name="Pangilinan J."/>
            <person name="Peng Y."/>
            <person name="Rokas A."/>
            <person name="Rosa C.A."/>
            <person name="Scheuner C."/>
            <person name="Sibirny A.A."/>
            <person name="Slot J.C."/>
            <person name="Stielow J.B."/>
            <person name="Sun H."/>
            <person name="Kurtzman C.P."/>
            <person name="Blackwell M."/>
            <person name="Grigoriev I.V."/>
            <person name="Jeffries T.W."/>
        </authorList>
    </citation>
    <scope>NUCLEOTIDE SEQUENCE [LARGE SCALE GENOMIC DNA]</scope>
    <source>
        <strain evidence="13">NRRL Y-2460</strain>
    </source>
</reference>
<keyword evidence="5 10" id="KW-0812">Transmembrane</keyword>
<keyword evidence="4" id="KW-1003">Cell membrane</keyword>
<dbReference type="EMBL" id="KV454013">
    <property type="protein sequence ID" value="ODV96174.1"/>
    <property type="molecule type" value="Genomic_DNA"/>
</dbReference>
<dbReference type="InterPro" id="IPR004840">
    <property type="entry name" value="Amino_acid_permease_CS"/>
</dbReference>
<feature type="transmembrane region" description="Helical" evidence="10">
    <location>
        <begin position="236"/>
        <end position="254"/>
    </location>
</feature>
<dbReference type="GO" id="GO:0005886">
    <property type="term" value="C:plasma membrane"/>
    <property type="evidence" value="ECO:0007669"/>
    <property type="project" value="UniProtKB-SubCell"/>
</dbReference>
<comment type="subcellular location">
    <subcellularLocation>
        <location evidence="1">Cell membrane</location>
        <topology evidence="1">Multi-pass membrane protein</topology>
    </subcellularLocation>
</comment>
<keyword evidence="13" id="KW-1185">Reference proteome</keyword>
<keyword evidence="8 10" id="KW-0472">Membrane</keyword>
<evidence type="ECO:0000256" key="7">
    <source>
        <dbReference type="ARBA" id="ARBA00022989"/>
    </source>
</evidence>
<keyword evidence="6" id="KW-0029">Amino-acid transport</keyword>
<dbReference type="Pfam" id="PF00324">
    <property type="entry name" value="AA_permease"/>
    <property type="match status" value="1"/>
</dbReference>
<evidence type="ECO:0000256" key="6">
    <source>
        <dbReference type="ARBA" id="ARBA00022970"/>
    </source>
</evidence>
<dbReference type="Proteomes" id="UP000094236">
    <property type="component" value="Unassembled WGS sequence"/>
</dbReference>
<evidence type="ECO:0000313" key="12">
    <source>
        <dbReference type="EMBL" id="ODV96174.1"/>
    </source>
</evidence>
<dbReference type="STRING" id="669874.A0A1E4TWS5"/>
<feature type="transmembrane region" description="Helical" evidence="10">
    <location>
        <begin position="486"/>
        <end position="514"/>
    </location>
</feature>
<comment type="similarity">
    <text evidence="2">Belongs to the amino acid-polyamine-organocation (APC) superfamily. YAT (TC 2.A.3.10) family.</text>
</comment>
<dbReference type="NCBIfam" id="TIGR00913">
    <property type="entry name" value="2A0310"/>
    <property type="match status" value="1"/>
</dbReference>
<dbReference type="GO" id="GO:0001761">
    <property type="term" value="F:beta-alanine transmembrane transporter activity"/>
    <property type="evidence" value="ECO:0007669"/>
    <property type="project" value="EnsemblFungi"/>
</dbReference>
<feature type="transmembrane region" description="Helical" evidence="10">
    <location>
        <begin position="526"/>
        <end position="542"/>
    </location>
</feature>
<dbReference type="InterPro" id="IPR050524">
    <property type="entry name" value="APC_YAT"/>
</dbReference>
<sequence length="598" mass="65461">MIDIENAETEKSGQSTGDGTEVENAASVFSASVESAQDGNSANGKSGWFHNFVDSFREMEIPEETNYEGLTQLEITNLKVAQSPLSRALKPRHVKAIAVGGCIGSGLFIGTGTALRTGGPASLLIGWAITGSMLYCVMNDLGELAVEFPVPGAFLTYNVRFIDSSWGFAMAWNYCLMWLIVLPFEIIATSLTVQYWNSDINSDAWVVIFYVFICVLNLFGAKGYGEAEFIASSVKFLAIVGFFILSIVLISGGGPNHDYIGVQYWHDPGAFADGFKGLCSVFVTAAYSLAGTELSALAAAGESENPRKTVPSAIKQVFWRVTFFYLTSLMFIGFLVPYNDLSLFGATSSADANTSPFVIAIKNAGIKGLPSVMNVVIMISVLSVGNAATYGCSRTLCSMATQGLAPKIFSYIDRRGRPIFGFLASAIVGLLCFISANKTDEALAFTWLLAISGLSALFTWGSISFSRIQFRRALKAQGRDVSELSFVSRTGLLGSIYAIIINILVLAAQFWIALFPIDDPPSANTFFENYLSFVVIIVFYVGHKLYTRNWKLILNPAEIDIDTGRREVDLELMKQEAQEDKERLASKPLYYRIYHYWC</sequence>
<dbReference type="Gene3D" id="1.20.1740.10">
    <property type="entry name" value="Amino acid/polyamine transporter I"/>
    <property type="match status" value="1"/>
</dbReference>
<evidence type="ECO:0000256" key="3">
    <source>
        <dbReference type="ARBA" id="ARBA00022448"/>
    </source>
</evidence>
<evidence type="ECO:0000256" key="2">
    <source>
        <dbReference type="ARBA" id="ARBA00006983"/>
    </source>
</evidence>
<feature type="transmembrane region" description="Helical" evidence="10">
    <location>
        <begin position="274"/>
        <end position="296"/>
    </location>
</feature>
<dbReference type="GO" id="GO:0005771">
    <property type="term" value="C:multivesicular body"/>
    <property type="evidence" value="ECO:0007669"/>
    <property type="project" value="EnsemblFungi"/>
</dbReference>
<dbReference type="PROSITE" id="PS00218">
    <property type="entry name" value="AMINO_ACID_PERMEASE_1"/>
    <property type="match status" value="1"/>
</dbReference>
<dbReference type="FunFam" id="1.20.1740.10:FF:000017">
    <property type="entry name" value="Amino acid permease"/>
    <property type="match status" value="1"/>
</dbReference>
<evidence type="ECO:0000256" key="8">
    <source>
        <dbReference type="ARBA" id="ARBA00023136"/>
    </source>
</evidence>
<feature type="transmembrane region" description="Helical" evidence="10">
    <location>
        <begin position="204"/>
        <end position="224"/>
    </location>
</feature>
<dbReference type="GO" id="GO:0015203">
    <property type="term" value="F:polyamine transmembrane transporter activity"/>
    <property type="evidence" value="ECO:0007669"/>
    <property type="project" value="EnsemblFungi"/>
</dbReference>
<feature type="transmembrane region" description="Helical" evidence="10">
    <location>
        <begin position="418"/>
        <end position="436"/>
    </location>
</feature>
<evidence type="ECO:0000256" key="1">
    <source>
        <dbReference type="ARBA" id="ARBA00004651"/>
    </source>
</evidence>
<gene>
    <name evidence="12" type="ORF">PACTADRAFT_49570</name>
</gene>
<dbReference type="PIRSF" id="PIRSF006060">
    <property type="entry name" value="AA_transporter"/>
    <property type="match status" value="1"/>
</dbReference>
<feature type="region of interest" description="Disordered" evidence="9">
    <location>
        <begin position="1"/>
        <end position="21"/>
    </location>
</feature>
<feature type="transmembrane region" description="Helical" evidence="10">
    <location>
        <begin position="375"/>
        <end position="397"/>
    </location>
</feature>
<dbReference type="AlphaFoldDB" id="A0A1E4TWS5"/>
<feature type="transmembrane region" description="Helical" evidence="10">
    <location>
        <begin position="442"/>
        <end position="465"/>
    </location>
</feature>
<keyword evidence="7 10" id="KW-1133">Transmembrane helix</keyword>
<dbReference type="OrthoDB" id="3900342at2759"/>
<feature type="domain" description="Amino acid permease/ SLC12A" evidence="11">
    <location>
        <begin position="93"/>
        <end position="552"/>
    </location>
</feature>
<dbReference type="GO" id="GO:0015192">
    <property type="term" value="F:L-phenylalanine transmembrane transporter activity"/>
    <property type="evidence" value="ECO:0007669"/>
    <property type="project" value="EnsemblFungi"/>
</dbReference>
<evidence type="ECO:0000256" key="5">
    <source>
        <dbReference type="ARBA" id="ARBA00022692"/>
    </source>
</evidence>
<dbReference type="GO" id="GO:0030134">
    <property type="term" value="C:COPII-coated ER to Golgi transport vesicle"/>
    <property type="evidence" value="ECO:0007669"/>
    <property type="project" value="EnsemblFungi"/>
</dbReference>
<keyword evidence="3" id="KW-0813">Transport</keyword>
<name>A0A1E4TWS5_PACTA</name>
<feature type="transmembrane region" description="Helical" evidence="10">
    <location>
        <begin position="121"/>
        <end position="138"/>
    </location>
</feature>